<gene>
    <name evidence="2" type="ORF">F6X38_11610</name>
</gene>
<protein>
    <recommendedName>
        <fullName evidence="4">Lipoprotein</fullName>
    </recommendedName>
</protein>
<dbReference type="PROSITE" id="PS51257">
    <property type="entry name" value="PROKAR_LIPOPROTEIN"/>
    <property type="match status" value="1"/>
</dbReference>
<name>A0A7V7PPH6_9HYPH</name>
<organism evidence="2 3">
    <name type="scientific">Plantimonas leprariae</name>
    <dbReference type="NCBI Taxonomy" id="2615207"/>
    <lineage>
        <taxon>Bacteria</taxon>
        <taxon>Pseudomonadati</taxon>
        <taxon>Pseudomonadota</taxon>
        <taxon>Alphaproteobacteria</taxon>
        <taxon>Hyphomicrobiales</taxon>
        <taxon>Aurantimonadaceae</taxon>
        <taxon>Plantimonas</taxon>
    </lineage>
</organism>
<comment type="caution">
    <text evidence="2">The sequence shown here is derived from an EMBL/GenBank/DDBJ whole genome shotgun (WGS) entry which is preliminary data.</text>
</comment>
<dbReference type="EMBL" id="VZDO01000008">
    <property type="protein sequence ID" value="KAB0679864.1"/>
    <property type="molecule type" value="Genomic_DNA"/>
</dbReference>
<feature type="signal peptide" evidence="1">
    <location>
        <begin position="1"/>
        <end position="24"/>
    </location>
</feature>
<dbReference type="Proteomes" id="UP000432089">
    <property type="component" value="Unassembled WGS sequence"/>
</dbReference>
<feature type="chain" id="PRO_5031053088" description="Lipoprotein" evidence="1">
    <location>
        <begin position="25"/>
        <end position="102"/>
    </location>
</feature>
<evidence type="ECO:0000313" key="3">
    <source>
        <dbReference type="Proteomes" id="UP000432089"/>
    </source>
</evidence>
<keyword evidence="1" id="KW-0732">Signal</keyword>
<dbReference type="AlphaFoldDB" id="A0A7V7PPH6"/>
<keyword evidence="3" id="KW-1185">Reference proteome</keyword>
<sequence>MIRPGTLFRRFALAFVLTTLFGAAGCRSENGSLPSVFGAVFGVENAASIPYQVGKIPDPVVRPQDKVIGDAANNPGQCIYRTPADRRYRAKCPDGYAIGDVN</sequence>
<accession>A0A7V7PPH6</accession>
<evidence type="ECO:0000256" key="1">
    <source>
        <dbReference type="SAM" id="SignalP"/>
    </source>
</evidence>
<dbReference type="RefSeq" id="WP_150969984.1">
    <property type="nucleotide sequence ID" value="NZ_VZDO01000008.1"/>
</dbReference>
<reference evidence="2 3" key="1">
    <citation type="submission" date="2019-09" db="EMBL/GenBank/DDBJ databases">
        <title>YIM 132180 draft genome.</title>
        <authorList>
            <person name="Zhang K."/>
        </authorList>
    </citation>
    <scope>NUCLEOTIDE SEQUENCE [LARGE SCALE GENOMIC DNA]</scope>
    <source>
        <strain evidence="2 3">YIM 132180</strain>
    </source>
</reference>
<evidence type="ECO:0008006" key="4">
    <source>
        <dbReference type="Google" id="ProtNLM"/>
    </source>
</evidence>
<evidence type="ECO:0000313" key="2">
    <source>
        <dbReference type="EMBL" id="KAB0679864.1"/>
    </source>
</evidence>
<proteinExistence type="predicted"/>